<comment type="similarity">
    <text evidence="1">Belongs to the PPR family. P subfamily.</text>
</comment>
<dbReference type="PANTHER" id="PTHR46128:SF211">
    <property type="entry name" value="PENTACOTRIPEPTIDE-REPEAT REGION OF PRORP DOMAIN-CONTAINING PROTEIN"/>
    <property type="match status" value="1"/>
</dbReference>
<gene>
    <name evidence="2" type="ORF">CYY_003825</name>
</gene>
<dbReference type="Proteomes" id="UP000695562">
    <property type="component" value="Unassembled WGS sequence"/>
</dbReference>
<dbReference type="InterPro" id="IPR002885">
    <property type="entry name" value="PPR_rpt"/>
</dbReference>
<organism evidence="2 3">
    <name type="scientific">Polysphondylium violaceum</name>
    <dbReference type="NCBI Taxonomy" id="133409"/>
    <lineage>
        <taxon>Eukaryota</taxon>
        <taxon>Amoebozoa</taxon>
        <taxon>Evosea</taxon>
        <taxon>Eumycetozoa</taxon>
        <taxon>Dictyostelia</taxon>
        <taxon>Dictyosteliales</taxon>
        <taxon>Dictyosteliaceae</taxon>
        <taxon>Polysphondylium</taxon>
    </lineage>
</organism>
<evidence type="ECO:0000313" key="3">
    <source>
        <dbReference type="Proteomes" id="UP000695562"/>
    </source>
</evidence>
<dbReference type="InterPro" id="IPR011990">
    <property type="entry name" value="TPR-like_helical_dom_sf"/>
</dbReference>
<proteinExistence type="inferred from homology"/>
<keyword evidence="3" id="KW-1185">Reference proteome</keyword>
<protein>
    <recommendedName>
        <fullName evidence="4">Pentatricopeptide repeat-containing protein</fullName>
    </recommendedName>
</protein>
<dbReference type="AlphaFoldDB" id="A0A8J4PX51"/>
<reference evidence="2" key="1">
    <citation type="submission" date="2020-01" db="EMBL/GenBank/DDBJ databases">
        <title>Development of genomics and gene disruption for Polysphondylium violaceum indicates a role for the polyketide synthase stlB in stalk morphogenesis.</title>
        <authorList>
            <person name="Narita B."/>
            <person name="Kawabe Y."/>
            <person name="Kin K."/>
            <person name="Saito T."/>
            <person name="Gibbs R."/>
            <person name="Kuspa A."/>
            <person name="Muzny D."/>
            <person name="Queller D."/>
            <person name="Richards S."/>
            <person name="Strassman J."/>
            <person name="Sucgang R."/>
            <person name="Worley K."/>
            <person name="Schaap P."/>
        </authorList>
    </citation>
    <scope>NUCLEOTIDE SEQUENCE</scope>
    <source>
        <strain evidence="2">QSvi11</strain>
    </source>
</reference>
<dbReference type="InterPro" id="IPR050872">
    <property type="entry name" value="PPR_P_subfamily"/>
</dbReference>
<comment type="caution">
    <text evidence="2">The sequence shown here is derived from an EMBL/GenBank/DDBJ whole genome shotgun (WGS) entry which is preliminary data.</text>
</comment>
<dbReference type="OrthoDB" id="23602at2759"/>
<dbReference type="EMBL" id="AJWJ01000125">
    <property type="protein sequence ID" value="KAF2074870.1"/>
    <property type="molecule type" value="Genomic_DNA"/>
</dbReference>
<sequence>MNQLFQSKVYKTTTSLFRVAFTSGSSSGMGSSRLYCNTSLPHSTSEKEDSNTTTEINVSTTKQGSVNENAIYLYPSQLWIKDKVLSSNSNNNDNNSKNSNSYNKEFFVSRNSISFLPEILFPLEPTPPNFHRSNPISEENISVKTEFEHQEYNDILDIITNGNQVQRPLLVNDLEKAYNIDRNKTHFIFETDLVAREYTGKQVNDIYQWIKNTQHFNQPSVLNTFLQYYAGNTLDNVEFESLLSRHKAKEIQFDCVSFSIILNHFCEKQDLESLNYWTKVAMETCKKEMIENRLLGIALVRAYLTLSDIDSAVNILKLFKDSKSTILNHICYRSLHLFVHHLTPRKMYDKLLTIIKTHVAHSPSFLFDGIFYKLLIELWKNEYSVDDLFKYLEKTALFKAEVFYSEFIYYLLGKDQIDIAQSVHSMYLETHKPSFRIYNVLMNHLIKQDDYRSCLNLVKQMESHKLQLEPKTIVAILEMLERNNKTDLMNGFIKYLYSCPSFWIKMSLVIIHSEIYSNDLVFNKLVDRIHKLQMKEQSILINNIIRDCLKLGHYHSALRWYGVRLNEFRLKPNKYTLDFFRFYHEAAIKKLENTKNSAELIEKEKALINFWNSRYQHFDFVRAADETKAQEEYNNLRVLEMIKGIDQLTPMGLLKSQAMKYTPNFLALKQPTQEMESIRKDFIKQNTLLNGIKDTNLETSLSVFSQNPDNQANLNDLCRQLLEYIKKDTLPFGTVFLQAMVEILSKAPDRYISLLKKCSPNIRSALFDIEFYCDLIKKDVSTATSLLFQENPLFWRESDPIWNCLIISLYAAGRSDRAAKMIDTAKETNRVLDEVKIQECKDNPVWAPMSSEALDFITYNFIKLPLKKKLQNKKKD</sequence>
<evidence type="ECO:0008006" key="4">
    <source>
        <dbReference type="Google" id="ProtNLM"/>
    </source>
</evidence>
<dbReference type="Pfam" id="PF01535">
    <property type="entry name" value="PPR"/>
    <property type="match status" value="1"/>
</dbReference>
<evidence type="ECO:0000256" key="1">
    <source>
        <dbReference type="ARBA" id="ARBA00007626"/>
    </source>
</evidence>
<evidence type="ECO:0000313" key="2">
    <source>
        <dbReference type="EMBL" id="KAF2074870.1"/>
    </source>
</evidence>
<accession>A0A8J4PX51</accession>
<dbReference type="Gene3D" id="1.25.40.10">
    <property type="entry name" value="Tetratricopeptide repeat domain"/>
    <property type="match status" value="1"/>
</dbReference>
<dbReference type="PANTHER" id="PTHR46128">
    <property type="entry name" value="MITOCHONDRIAL GROUP I INTRON SPLICING FACTOR CCM1"/>
    <property type="match status" value="1"/>
</dbReference>
<name>A0A8J4PX51_9MYCE</name>